<reference evidence="5 6" key="1">
    <citation type="submission" date="2016-10" db="EMBL/GenBank/DDBJ databases">
        <authorList>
            <person name="de Groot N.N."/>
        </authorList>
    </citation>
    <scope>NUCLEOTIDE SEQUENCE [LARGE SCALE GENOMIC DNA]</scope>
    <source>
        <strain evidence="5 6">DSM 43794</strain>
    </source>
</reference>
<dbReference type="AlphaFoldDB" id="A0A1H1HV54"/>
<dbReference type="EMBL" id="FNKK01000002">
    <property type="protein sequence ID" value="SDR29293.1"/>
    <property type="molecule type" value="Genomic_DNA"/>
</dbReference>
<feature type="signal peptide" evidence="4">
    <location>
        <begin position="1"/>
        <end position="24"/>
    </location>
</feature>
<dbReference type="Proteomes" id="UP000217103">
    <property type="component" value="Unassembled WGS sequence"/>
</dbReference>
<protein>
    <submittedName>
        <fullName evidence="5">Carbohydrate ABC transporter substrate-binding protein, CUT1 family</fullName>
    </submittedName>
</protein>
<dbReference type="InterPro" id="IPR050490">
    <property type="entry name" value="Bact_solute-bd_prot1"/>
</dbReference>
<sequence length="442" mass="47790">MRGRARRVVSALAALAFALTGCVAHPPPVPGNCTLTIASGVDVSGGIRQRLVDRWNAANPDARACLRVISGVADEQRSEMIGAAQAESALYDVYNLDIQWIPEFAEGGHLRPLAVSLHDPVTDIPEHVWRAGSWHGTQYAAPLNTDVPLLYHRRTARMDTPPGSWQDMTEQVHEHRSEVGTRTGLAGQYGPYEGLVVNAMEAVWAAGGEWVDESGEVVIDSPGGRAGLDNLIRAVRPADSGTPAPVIPPHVLNHFEDDSLREFRDGHALFMRNWAYAYQVLSGEAHEGGPRFSATALPWPGVLGGQYLAVAATSRHPDLAQRLVAELTGREAAALLYRCGGFAPARLSAFDADTACIRPQAGASTEPVSRIAPARLLKAALERVRVRPASPYYPQFSLVLRTELHRLLRCHASGGLDCESAAEFARRITPRLENALQGRVDG</sequence>
<dbReference type="InterPro" id="IPR006059">
    <property type="entry name" value="SBP"/>
</dbReference>
<gene>
    <name evidence="5" type="ORF">SAMN04489764_4857</name>
</gene>
<evidence type="ECO:0000256" key="3">
    <source>
        <dbReference type="ARBA" id="ARBA00022729"/>
    </source>
</evidence>
<organism evidence="5 6">
    <name type="scientific">Thermostaphylospora chromogena</name>
    <dbReference type="NCBI Taxonomy" id="35622"/>
    <lineage>
        <taxon>Bacteria</taxon>
        <taxon>Bacillati</taxon>
        <taxon>Actinomycetota</taxon>
        <taxon>Actinomycetes</taxon>
        <taxon>Streptosporangiales</taxon>
        <taxon>Thermomonosporaceae</taxon>
        <taxon>Thermostaphylospora</taxon>
    </lineage>
</organism>
<keyword evidence="6" id="KW-1185">Reference proteome</keyword>
<evidence type="ECO:0000256" key="2">
    <source>
        <dbReference type="ARBA" id="ARBA00022448"/>
    </source>
</evidence>
<dbReference type="OrthoDB" id="3495561at2"/>
<dbReference type="PANTHER" id="PTHR43649:SF34">
    <property type="entry name" value="ABC TRANSPORTER PERIPLASMIC-BINDING PROTEIN YCJN-RELATED"/>
    <property type="match status" value="1"/>
</dbReference>
<keyword evidence="3 4" id="KW-0732">Signal</keyword>
<name>A0A1H1HV54_9ACTN</name>
<dbReference type="RefSeq" id="WP_093262227.1">
    <property type="nucleotide sequence ID" value="NZ_FNKK01000002.1"/>
</dbReference>
<evidence type="ECO:0000256" key="4">
    <source>
        <dbReference type="SAM" id="SignalP"/>
    </source>
</evidence>
<evidence type="ECO:0000256" key="1">
    <source>
        <dbReference type="ARBA" id="ARBA00008520"/>
    </source>
</evidence>
<accession>A0A1H1HV54</accession>
<dbReference type="STRING" id="35622.SAMN04489764_4857"/>
<dbReference type="SUPFAM" id="SSF53850">
    <property type="entry name" value="Periplasmic binding protein-like II"/>
    <property type="match status" value="1"/>
</dbReference>
<evidence type="ECO:0000313" key="6">
    <source>
        <dbReference type="Proteomes" id="UP000217103"/>
    </source>
</evidence>
<feature type="chain" id="PRO_5011604081" evidence="4">
    <location>
        <begin position="25"/>
        <end position="442"/>
    </location>
</feature>
<evidence type="ECO:0000313" key="5">
    <source>
        <dbReference type="EMBL" id="SDR29293.1"/>
    </source>
</evidence>
<keyword evidence="2" id="KW-0813">Transport</keyword>
<dbReference type="PANTHER" id="PTHR43649">
    <property type="entry name" value="ARABINOSE-BINDING PROTEIN-RELATED"/>
    <property type="match status" value="1"/>
</dbReference>
<dbReference type="Gene3D" id="3.40.190.10">
    <property type="entry name" value="Periplasmic binding protein-like II"/>
    <property type="match status" value="2"/>
</dbReference>
<comment type="similarity">
    <text evidence="1">Belongs to the bacterial solute-binding protein 1 family.</text>
</comment>
<proteinExistence type="inferred from homology"/>
<dbReference type="Pfam" id="PF13416">
    <property type="entry name" value="SBP_bac_8"/>
    <property type="match status" value="1"/>
</dbReference>
<dbReference type="PROSITE" id="PS51257">
    <property type="entry name" value="PROKAR_LIPOPROTEIN"/>
    <property type="match status" value="1"/>
</dbReference>